<comment type="caution">
    <text evidence="1">The sequence shown here is derived from an EMBL/GenBank/DDBJ whole genome shotgun (WGS) entry which is preliminary data.</text>
</comment>
<organism evidence="1 2">
    <name type="scientific">Chryseomicrobium palamuruense</name>
    <dbReference type="NCBI Taxonomy" id="682973"/>
    <lineage>
        <taxon>Bacteria</taxon>
        <taxon>Bacillati</taxon>
        <taxon>Bacillota</taxon>
        <taxon>Bacilli</taxon>
        <taxon>Bacillales</taxon>
        <taxon>Caryophanaceae</taxon>
        <taxon>Chryseomicrobium</taxon>
    </lineage>
</organism>
<dbReference type="Proteomes" id="UP001595733">
    <property type="component" value="Unassembled WGS sequence"/>
</dbReference>
<gene>
    <name evidence="1" type="ORF">ACFO0S_06845</name>
</gene>
<keyword evidence="2" id="KW-1185">Reference proteome</keyword>
<reference evidence="2" key="1">
    <citation type="journal article" date="2019" name="Int. J. Syst. Evol. Microbiol.">
        <title>The Global Catalogue of Microorganisms (GCM) 10K type strain sequencing project: providing services to taxonomists for standard genome sequencing and annotation.</title>
        <authorList>
            <consortium name="The Broad Institute Genomics Platform"/>
            <consortium name="The Broad Institute Genome Sequencing Center for Infectious Disease"/>
            <person name="Wu L."/>
            <person name="Ma J."/>
        </authorList>
    </citation>
    <scope>NUCLEOTIDE SEQUENCE [LARGE SCALE GENOMIC DNA]</scope>
    <source>
        <strain evidence="2">CCUG 50353</strain>
    </source>
</reference>
<dbReference type="RefSeq" id="WP_378141056.1">
    <property type="nucleotide sequence ID" value="NZ_JBHSEF010000017.1"/>
</dbReference>
<dbReference type="EMBL" id="JBHSEF010000017">
    <property type="protein sequence ID" value="MFC4354775.1"/>
    <property type="molecule type" value="Genomic_DNA"/>
</dbReference>
<sequence>MTSKIKAKVGIIEIEFEGSEEFILNELFSFVERLSGLIDSNPSIRQNNQVPTTTVSDRKEDIINNKGIQGTTNAISAKLKVSSGTELIMAAAAHLTFVKGEDKFHRKDLLEQCQSAATYYKQSYSGNFSRYLSSLVKSGQLTEQASGIFAIPAAQRQRMEIALAD</sequence>
<proteinExistence type="predicted"/>
<evidence type="ECO:0000313" key="2">
    <source>
        <dbReference type="Proteomes" id="UP001595733"/>
    </source>
</evidence>
<evidence type="ECO:0000313" key="1">
    <source>
        <dbReference type="EMBL" id="MFC4354775.1"/>
    </source>
</evidence>
<accession>A0ABV8UWF7</accession>
<name>A0ABV8UWF7_9BACL</name>
<protein>
    <submittedName>
        <fullName evidence="1">Uncharacterized protein</fullName>
    </submittedName>
</protein>